<name>A0A7C4D1A1_THEPE</name>
<dbReference type="GO" id="GO:0005975">
    <property type="term" value="P:carbohydrate metabolic process"/>
    <property type="evidence" value="ECO:0007669"/>
    <property type="project" value="InterPro"/>
</dbReference>
<evidence type="ECO:0000259" key="7">
    <source>
        <dbReference type="Pfam" id="PF02878"/>
    </source>
</evidence>
<dbReference type="InterPro" id="IPR005845">
    <property type="entry name" value="A-D-PHexomutase_a/b/a-II"/>
</dbReference>
<keyword evidence="5" id="KW-0460">Magnesium</keyword>
<dbReference type="PANTHER" id="PTHR43771">
    <property type="entry name" value="PHOSPHOMANNOMUTASE"/>
    <property type="match status" value="1"/>
</dbReference>
<evidence type="ECO:0000256" key="2">
    <source>
        <dbReference type="ARBA" id="ARBA00010231"/>
    </source>
</evidence>
<evidence type="ECO:0008006" key="11">
    <source>
        <dbReference type="Google" id="ProtNLM"/>
    </source>
</evidence>
<evidence type="ECO:0000313" key="10">
    <source>
        <dbReference type="EMBL" id="HGM46141.1"/>
    </source>
</evidence>
<dbReference type="Pfam" id="PF02880">
    <property type="entry name" value="PGM_PMM_III"/>
    <property type="match status" value="1"/>
</dbReference>
<evidence type="ECO:0000256" key="4">
    <source>
        <dbReference type="ARBA" id="ARBA00022723"/>
    </source>
</evidence>
<dbReference type="InterPro" id="IPR005844">
    <property type="entry name" value="A-D-PHexomutase_a/b/a-I"/>
</dbReference>
<evidence type="ECO:0000259" key="9">
    <source>
        <dbReference type="Pfam" id="PF02880"/>
    </source>
</evidence>
<evidence type="ECO:0000256" key="1">
    <source>
        <dbReference type="ARBA" id="ARBA00001946"/>
    </source>
</evidence>
<keyword evidence="4" id="KW-0479">Metal-binding</keyword>
<evidence type="ECO:0000256" key="5">
    <source>
        <dbReference type="ARBA" id="ARBA00022842"/>
    </source>
</evidence>
<organism evidence="10">
    <name type="scientific">Thermofilum pendens</name>
    <dbReference type="NCBI Taxonomy" id="2269"/>
    <lineage>
        <taxon>Archaea</taxon>
        <taxon>Thermoproteota</taxon>
        <taxon>Thermoprotei</taxon>
        <taxon>Thermofilales</taxon>
        <taxon>Thermofilaceae</taxon>
        <taxon>Thermofilum</taxon>
    </lineage>
</organism>
<comment type="cofactor">
    <cofactor evidence="1">
        <name>Mg(2+)</name>
        <dbReference type="ChEBI" id="CHEBI:18420"/>
    </cofactor>
</comment>
<comment type="caution">
    <text evidence="10">The sequence shown here is derived from an EMBL/GenBank/DDBJ whole genome shotgun (WGS) entry which is preliminary data.</text>
</comment>
<dbReference type="InterPro" id="IPR016055">
    <property type="entry name" value="A-D-PHexomutase_a/b/a-I/II/III"/>
</dbReference>
<dbReference type="Pfam" id="PF02879">
    <property type="entry name" value="PGM_PMM_II"/>
    <property type="match status" value="1"/>
</dbReference>
<evidence type="ECO:0000256" key="3">
    <source>
        <dbReference type="ARBA" id="ARBA00022553"/>
    </source>
</evidence>
<dbReference type="Gene3D" id="3.40.120.10">
    <property type="entry name" value="Alpha-D-Glucose-1,6-Bisphosphate, subunit A, domain 3"/>
    <property type="match status" value="3"/>
</dbReference>
<dbReference type="SUPFAM" id="SSF53738">
    <property type="entry name" value="Phosphoglucomutase, first 3 domains"/>
    <property type="match status" value="3"/>
</dbReference>
<proteinExistence type="inferred from homology"/>
<feature type="domain" description="Alpha-D-phosphohexomutase alpha/beta/alpha" evidence="9">
    <location>
        <begin position="271"/>
        <end position="364"/>
    </location>
</feature>
<sequence length="451" mass="49225">MRRPFPIYNRRIYGPANTFLTPETSAELGAVLGTLLGEGSLVTTARDLYPPSRMLKRAFTAGLMSTGVTVIDFHEATLPELAFSVKRFGAKAGVHFSAAPFNGNSIQITVLDATGAEISEDRLSDLISMYEAHRAVRSLPTRVGWVSYAEYIHDIYTASAAGFVDSSPIAAKEPMVVVDMNHGPAHLVLPSLLSTLNVRYIAVNAGRPAPRAPLGLFPQPKFLTMLSDLSRATSSYFAAALSSDASQVFIVDDKGRFVDPDVLIAAVASVLPPGSRLAVVDSTSRIVDEVAERSKITLIRVKGLSSDISRGMRRLKATLGGSDSGEFIFPNFSLAPDGMLFIVKLLETLCAKEMRLSTLVESLPEVQRFRLEIDVEESKAMSVLEHLLDTNSEVALTPLSVKYRVADVWVKAELDPIRSKLYVSADAVSRNSIETVKREYERLIEFLEGLQ</sequence>
<protein>
    <recommendedName>
        <fullName evidence="11">Phosphoglucomutase/phosphomannomutase alpha/beta/alpha domain I</fullName>
    </recommendedName>
</protein>
<dbReference type="GO" id="GO:0046872">
    <property type="term" value="F:metal ion binding"/>
    <property type="evidence" value="ECO:0007669"/>
    <property type="project" value="UniProtKB-KW"/>
</dbReference>
<feature type="domain" description="Alpha-D-phosphohexomutase alpha/beta/alpha" evidence="7">
    <location>
        <begin position="14"/>
        <end position="132"/>
    </location>
</feature>
<dbReference type="EMBL" id="DTBQ01000004">
    <property type="protein sequence ID" value="HGM46141.1"/>
    <property type="molecule type" value="Genomic_DNA"/>
</dbReference>
<evidence type="ECO:0000256" key="6">
    <source>
        <dbReference type="ARBA" id="ARBA00023235"/>
    </source>
</evidence>
<evidence type="ECO:0000259" key="8">
    <source>
        <dbReference type="Pfam" id="PF02879"/>
    </source>
</evidence>
<comment type="similarity">
    <text evidence="2">Belongs to the phosphohexose mutase family.</text>
</comment>
<dbReference type="Pfam" id="PF02878">
    <property type="entry name" value="PGM_PMM_I"/>
    <property type="match status" value="1"/>
</dbReference>
<dbReference type="AlphaFoldDB" id="A0A7C4D1A1"/>
<dbReference type="GO" id="GO:0016868">
    <property type="term" value="F:intramolecular phosphotransferase activity"/>
    <property type="evidence" value="ECO:0007669"/>
    <property type="project" value="InterPro"/>
</dbReference>
<reference evidence="10" key="1">
    <citation type="journal article" date="2020" name="mSystems">
        <title>Genome- and Community-Level Interaction Insights into Carbon Utilization and Element Cycling Functions of Hydrothermarchaeota in Hydrothermal Sediment.</title>
        <authorList>
            <person name="Zhou Z."/>
            <person name="Liu Y."/>
            <person name="Xu W."/>
            <person name="Pan J."/>
            <person name="Luo Z.H."/>
            <person name="Li M."/>
        </authorList>
    </citation>
    <scope>NUCLEOTIDE SEQUENCE</scope>
    <source>
        <strain evidence="10">SpSt-649</strain>
    </source>
</reference>
<feature type="domain" description="Alpha-D-phosphohexomutase alpha/beta/alpha" evidence="8">
    <location>
        <begin position="155"/>
        <end position="255"/>
    </location>
</feature>
<keyword evidence="6" id="KW-0413">Isomerase</keyword>
<dbReference type="InterPro" id="IPR005846">
    <property type="entry name" value="A-D-PHexomutase_a/b/a-III"/>
</dbReference>
<dbReference type="PANTHER" id="PTHR43771:SF1">
    <property type="entry name" value="PHOSPHOMANNOMUTASE"/>
    <property type="match status" value="1"/>
</dbReference>
<gene>
    <name evidence="10" type="ORF">ENU21_00105</name>
</gene>
<accession>A0A7C4D1A1</accession>
<keyword evidence="3" id="KW-0597">Phosphoprotein</keyword>